<sequence length="71" mass="7849">MKEIGEIKVYAAFTSDSLFAGDVGRTDLYGEKHTRRLSEALFESLFNKILKLEDSVLVFPGHGAALYVAVI</sequence>
<name>A0AAF0D2K7_ODILC</name>
<reference evidence="1" key="2">
    <citation type="journal article" date="2022" name="Nat. Microbiol.">
        <title>A closed Candidatus Odinarchaeum chromosome exposes Asgard archaeal viruses.</title>
        <authorList>
            <person name="Tamarit D."/>
            <person name="Caceres E.F."/>
            <person name="Krupovic M."/>
            <person name="Nijland R."/>
            <person name="Eme L."/>
            <person name="Robinson N.P."/>
            <person name="Ettema T.J.G."/>
        </authorList>
    </citation>
    <scope>NUCLEOTIDE SEQUENCE</scope>
    <source>
        <strain evidence="1">LCB_4</strain>
    </source>
</reference>
<dbReference type="PANTHER" id="PTHR43084:SF1">
    <property type="entry name" value="PERSULFIDE DIOXYGENASE ETHE1, MITOCHONDRIAL"/>
    <property type="match status" value="1"/>
</dbReference>
<dbReference type="AlphaFoldDB" id="A0AAF0D2K7"/>
<protein>
    <recommendedName>
        <fullName evidence="3">Hydroxyacylglutathione hydrolase</fullName>
    </recommendedName>
</protein>
<evidence type="ECO:0000313" key="1">
    <source>
        <dbReference type="EMBL" id="WEU40501.1"/>
    </source>
</evidence>
<evidence type="ECO:0000313" key="2">
    <source>
        <dbReference type="Proteomes" id="UP000186851"/>
    </source>
</evidence>
<accession>A0AAF0D2K7</accession>
<dbReference type="GO" id="GO:0006749">
    <property type="term" value="P:glutathione metabolic process"/>
    <property type="evidence" value="ECO:0007669"/>
    <property type="project" value="TreeGrafter"/>
</dbReference>
<organism evidence="1 2">
    <name type="scientific">Odinarchaeota yellowstonii (strain LCB_4)</name>
    <dbReference type="NCBI Taxonomy" id="1841599"/>
    <lineage>
        <taxon>Archaea</taxon>
        <taxon>Promethearchaeati</taxon>
        <taxon>Candidatus Odinarchaeota</taxon>
        <taxon>Candidatus Odinarchaeia</taxon>
        <taxon>Candidatus Odinarchaeales</taxon>
        <taxon>Candidatus Odinarchaeaceae</taxon>
        <taxon>Candidatus Odinarchaeum</taxon>
    </lineage>
</organism>
<dbReference type="EMBL" id="CP091871">
    <property type="protein sequence ID" value="WEU40501.1"/>
    <property type="molecule type" value="Genomic_DNA"/>
</dbReference>
<dbReference type="Proteomes" id="UP000186851">
    <property type="component" value="Chromosome"/>
</dbReference>
<dbReference type="InterPro" id="IPR051682">
    <property type="entry name" value="Mito_Persulfide_Diox"/>
</dbReference>
<dbReference type="KEGG" id="oyw:OdinLCB4_000790"/>
<dbReference type="InterPro" id="IPR036866">
    <property type="entry name" value="RibonucZ/Hydroxyglut_hydro"/>
</dbReference>
<dbReference type="SUPFAM" id="SSF56281">
    <property type="entry name" value="Metallo-hydrolase/oxidoreductase"/>
    <property type="match status" value="1"/>
</dbReference>
<evidence type="ECO:0008006" key="3">
    <source>
        <dbReference type="Google" id="ProtNLM"/>
    </source>
</evidence>
<dbReference type="Gene3D" id="3.60.15.10">
    <property type="entry name" value="Ribonuclease Z/Hydroxyacylglutathione hydrolase-like"/>
    <property type="match status" value="1"/>
</dbReference>
<dbReference type="PANTHER" id="PTHR43084">
    <property type="entry name" value="PERSULFIDE DIOXYGENASE ETHE1"/>
    <property type="match status" value="1"/>
</dbReference>
<proteinExistence type="predicted"/>
<gene>
    <name evidence="1" type="ORF">OdinLCB4_000790</name>
</gene>
<dbReference type="GO" id="GO:0050313">
    <property type="term" value="F:sulfur dioxygenase activity"/>
    <property type="evidence" value="ECO:0007669"/>
    <property type="project" value="TreeGrafter"/>
</dbReference>
<dbReference type="GO" id="GO:0070813">
    <property type="term" value="P:hydrogen sulfide metabolic process"/>
    <property type="evidence" value="ECO:0007669"/>
    <property type="project" value="TreeGrafter"/>
</dbReference>
<reference evidence="1" key="1">
    <citation type="journal article" date="2017" name="Nature">
        <title>Asgard archaea illuminate the origin of eukaryotic cellular complexity.</title>
        <authorList>
            <person name="Zaremba-Niedzwiedzka K."/>
            <person name="Caceres E.F."/>
            <person name="Saw J.H."/>
            <person name="Backstrom D."/>
            <person name="Juzokaite L."/>
            <person name="Vancaester E."/>
            <person name="Seitz K.W."/>
            <person name="Anantharaman K."/>
            <person name="Starnawski P."/>
            <person name="Kjeldsen K.U."/>
            <person name="Scott M.B."/>
            <person name="Nunoura T."/>
            <person name="Banfield J.F."/>
            <person name="Schramm A."/>
            <person name="Baker B.J."/>
            <person name="Spang A."/>
            <person name="Ettema T.J.G."/>
        </authorList>
    </citation>
    <scope>NUCLEOTIDE SEQUENCE</scope>
    <source>
        <strain evidence="1">LCB_4</strain>
    </source>
</reference>